<feature type="domain" description="RNA polymerase subunit H/Rpb5 C-terminal" evidence="2">
    <location>
        <begin position="184"/>
        <end position="258"/>
    </location>
</feature>
<dbReference type="PANTHER" id="PTHR10535:SF0">
    <property type="entry name" value="DNA-DIRECTED RNA POLYMERASES I, II, AND III SUBUNIT RPABC1"/>
    <property type="match status" value="1"/>
</dbReference>
<proteinExistence type="predicted"/>
<keyword evidence="3" id="KW-0240">DNA-directed RNA polymerase</keyword>
<accession>A0A481Z4C6</accession>
<dbReference type="InterPro" id="IPR014381">
    <property type="entry name" value="Arch_Rpo5/euc_Rpb5"/>
</dbReference>
<dbReference type="SUPFAM" id="SSF55287">
    <property type="entry name" value="RPB5-like RNA polymerase subunit"/>
    <property type="match status" value="1"/>
</dbReference>
<dbReference type="GO" id="GO:0003899">
    <property type="term" value="F:DNA-directed RNA polymerase activity"/>
    <property type="evidence" value="ECO:0007669"/>
    <property type="project" value="InterPro"/>
</dbReference>
<name>A0A481Z4C6_9VIRU</name>
<keyword evidence="1" id="KW-0804">Transcription</keyword>
<dbReference type="GO" id="GO:0006366">
    <property type="term" value="P:transcription by RNA polymerase II"/>
    <property type="evidence" value="ECO:0007669"/>
    <property type="project" value="TreeGrafter"/>
</dbReference>
<dbReference type="GO" id="GO:0006362">
    <property type="term" value="P:transcription elongation by RNA polymerase I"/>
    <property type="evidence" value="ECO:0007669"/>
    <property type="project" value="TreeGrafter"/>
</dbReference>
<dbReference type="InterPro" id="IPR000783">
    <property type="entry name" value="RNA_pol_subH/Rpb5_C"/>
</dbReference>
<dbReference type="GO" id="GO:0042797">
    <property type="term" value="P:tRNA transcription by RNA polymerase III"/>
    <property type="evidence" value="ECO:0007669"/>
    <property type="project" value="TreeGrafter"/>
</dbReference>
<protein>
    <submittedName>
        <fullName evidence="3">DNA-directed RNA polymerase subunit 5</fullName>
    </submittedName>
</protein>
<gene>
    <name evidence="3" type="ORF">LCPAC101_01810</name>
</gene>
<dbReference type="Gene3D" id="3.90.940.20">
    <property type="entry name" value="RPB5-like RNA polymerase subunit"/>
    <property type="match status" value="1"/>
</dbReference>
<dbReference type="GO" id="GO:0000428">
    <property type="term" value="C:DNA-directed RNA polymerase complex"/>
    <property type="evidence" value="ECO:0007669"/>
    <property type="project" value="UniProtKB-KW"/>
</dbReference>
<dbReference type="EMBL" id="MK500445">
    <property type="protein sequence ID" value="QBK89898.1"/>
    <property type="molecule type" value="Genomic_DNA"/>
</dbReference>
<dbReference type="GO" id="GO:0003677">
    <property type="term" value="F:DNA binding"/>
    <property type="evidence" value="ECO:0007669"/>
    <property type="project" value="InterPro"/>
</dbReference>
<evidence type="ECO:0000256" key="1">
    <source>
        <dbReference type="ARBA" id="ARBA00023163"/>
    </source>
</evidence>
<sequence>MEEQYALIKRIKENSIRMMMDRGYTEALYHPLSEDIQTLDNPSSSVESEELNYYLGMNTEEFYNFLQEKNRRDDDDDDEGDAEDEIHGLNQIYIHPHTQRKAYIIFISDNDMNSSSDSLIKYIRKILNKKDHDPFLSHPITGIDTFLFISNDTLNKDKIITIKGLLLKIKNVQFFVKKELYMHVISGKLVPKHVPMSHIQARRFLKMNKLSADQLPKIAYDDPITKHYGLLPGQIFKIYRIKCDVPGFITNSITYRYVYNRSIQTIDS</sequence>
<evidence type="ECO:0000313" key="3">
    <source>
        <dbReference type="EMBL" id="QBK89898.1"/>
    </source>
</evidence>
<dbReference type="InterPro" id="IPR035913">
    <property type="entry name" value="RPB5-like_sf"/>
</dbReference>
<dbReference type="PANTHER" id="PTHR10535">
    <property type="entry name" value="DNA-DIRECTED RNA POLYMERASES I, II, AND III SUBUNIT RPABC1"/>
    <property type="match status" value="1"/>
</dbReference>
<organism evidence="3">
    <name type="scientific">Pithovirus LCPAC101</name>
    <dbReference type="NCBI Taxonomy" id="2506586"/>
    <lineage>
        <taxon>Viruses</taxon>
        <taxon>Pithoviruses</taxon>
    </lineage>
</organism>
<reference evidence="3" key="1">
    <citation type="journal article" date="2019" name="MBio">
        <title>Virus Genomes from Deep Sea Sediments Expand the Ocean Megavirome and Support Independent Origins of Viral Gigantism.</title>
        <authorList>
            <person name="Backstrom D."/>
            <person name="Yutin N."/>
            <person name="Jorgensen S.L."/>
            <person name="Dharamshi J."/>
            <person name="Homa F."/>
            <person name="Zaremba-Niedwiedzka K."/>
            <person name="Spang A."/>
            <person name="Wolf Y.I."/>
            <person name="Koonin E.V."/>
            <person name="Ettema T.J."/>
        </authorList>
    </citation>
    <scope>NUCLEOTIDE SEQUENCE</scope>
</reference>
<dbReference type="Pfam" id="PF01191">
    <property type="entry name" value="RNA_pol_Rpb5_C"/>
    <property type="match status" value="1"/>
</dbReference>
<evidence type="ECO:0000259" key="2">
    <source>
        <dbReference type="Pfam" id="PF01191"/>
    </source>
</evidence>